<accession>A0A0K8R4Q8</accession>
<protein>
    <submittedName>
        <fullName evidence="1">Putative intermediate peptidase</fullName>
    </submittedName>
</protein>
<sequence>MEGVSRGGEPRLAGRQVQHQHHDRGLVGAIWQGPPSLNGEVAVLVGLLLTLKEVAVDVAQQPVLSFTASLTTSGCHTSPDLTSSASRLTPYKEWKISFKPSMQQPSDRYGA</sequence>
<dbReference type="EMBL" id="GADI01007762">
    <property type="protein sequence ID" value="JAA66046.1"/>
    <property type="molecule type" value="mRNA"/>
</dbReference>
<dbReference type="AlphaFoldDB" id="A0A0K8R4Q8"/>
<reference evidence="1" key="1">
    <citation type="submission" date="2012-12" db="EMBL/GenBank/DDBJ databases">
        <title>Identification and characterization of a phenylalanine ammonia-lyase gene family in Isatis indigotica Fort.</title>
        <authorList>
            <person name="Liu Q."/>
            <person name="Chen J."/>
            <person name="Zhou X."/>
            <person name="Di P."/>
            <person name="Xiao Y."/>
            <person name="Xuan H."/>
            <person name="Zhang L."/>
            <person name="Chen W."/>
        </authorList>
    </citation>
    <scope>NUCLEOTIDE SEQUENCE</scope>
    <source>
        <tissue evidence="1">Salivary gland</tissue>
    </source>
</reference>
<name>A0A0K8R4Q8_IXORI</name>
<organism evidence="1">
    <name type="scientific">Ixodes ricinus</name>
    <name type="common">Common tick</name>
    <name type="synonym">Acarus ricinus</name>
    <dbReference type="NCBI Taxonomy" id="34613"/>
    <lineage>
        <taxon>Eukaryota</taxon>
        <taxon>Metazoa</taxon>
        <taxon>Ecdysozoa</taxon>
        <taxon>Arthropoda</taxon>
        <taxon>Chelicerata</taxon>
        <taxon>Arachnida</taxon>
        <taxon>Acari</taxon>
        <taxon>Parasitiformes</taxon>
        <taxon>Ixodida</taxon>
        <taxon>Ixodoidea</taxon>
        <taxon>Ixodidae</taxon>
        <taxon>Ixodinae</taxon>
        <taxon>Ixodes</taxon>
    </lineage>
</organism>
<evidence type="ECO:0000313" key="1">
    <source>
        <dbReference type="EMBL" id="JAA66046.1"/>
    </source>
</evidence>
<proteinExistence type="evidence at transcript level"/>